<dbReference type="PROSITE" id="PS50109">
    <property type="entry name" value="HIS_KIN"/>
    <property type="match status" value="1"/>
</dbReference>
<comment type="caution">
    <text evidence="7">The sequence shown here is derived from an EMBL/GenBank/DDBJ whole genome shotgun (WGS) entry which is preliminary data.</text>
</comment>
<dbReference type="InterPro" id="IPR013655">
    <property type="entry name" value="PAS_fold_3"/>
</dbReference>
<dbReference type="EC" id="2.7.13.3" evidence="2"/>
<dbReference type="InterPro" id="IPR035965">
    <property type="entry name" value="PAS-like_dom_sf"/>
</dbReference>
<feature type="domain" description="PAC" evidence="6">
    <location>
        <begin position="515"/>
        <end position="567"/>
    </location>
</feature>
<dbReference type="PROSITE" id="PS50112">
    <property type="entry name" value="PAS"/>
    <property type="match status" value="1"/>
</dbReference>
<dbReference type="Pfam" id="PF07568">
    <property type="entry name" value="HisKA_2"/>
    <property type="match status" value="1"/>
</dbReference>
<dbReference type="InterPro" id="IPR000700">
    <property type="entry name" value="PAS-assoc_C"/>
</dbReference>
<dbReference type="Pfam" id="PF08447">
    <property type="entry name" value="PAS_3"/>
    <property type="match status" value="1"/>
</dbReference>
<dbReference type="SMART" id="SM00387">
    <property type="entry name" value="HATPase_c"/>
    <property type="match status" value="1"/>
</dbReference>
<dbReference type="AlphaFoldDB" id="A0A4R4DRG9"/>
<dbReference type="InterPro" id="IPR004358">
    <property type="entry name" value="Sig_transdc_His_kin-like_C"/>
</dbReference>
<evidence type="ECO:0000256" key="3">
    <source>
        <dbReference type="SAM" id="Coils"/>
    </source>
</evidence>
<feature type="domain" description="PAC" evidence="6">
    <location>
        <begin position="250"/>
        <end position="309"/>
    </location>
</feature>
<comment type="catalytic activity">
    <reaction evidence="1">
        <text>ATP + protein L-histidine = ADP + protein N-phospho-L-histidine.</text>
        <dbReference type="EC" id="2.7.13.3"/>
    </reaction>
</comment>
<evidence type="ECO:0000256" key="1">
    <source>
        <dbReference type="ARBA" id="ARBA00000085"/>
    </source>
</evidence>
<dbReference type="OrthoDB" id="341208at2"/>
<dbReference type="InterPro" id="IPR011495">
    <property type="entry name" value="Sig_transdc_His_kin_sub2_dim/P"/>
</dbReference>
<dbReference type="SMART" id="SM00091">
    <property type="entry name" value="PAS"/>
    <property type="match status" value="3"/>
</dbReference>
<dbReference type="EMBL" id="SKBM01000004">
    <property type="protein sequence ID" value="TCZ64869.1"/>
    <property type="molecule type" value="Genomic_DNA"/>
</dbReference>
<dbReference type="PANTHER" id="PTHR43065:SF23">
    <property type="entry name" value="SENSOR HISTIDINE KINASE PDTAS"/>
    <property type="match status" value="1"/>
</dbReference>
<reference evidence="7 8" key="1">
    <citation type="submission" date="2019-03" db="EMBL/GenBank/DDBJ databases">
        <title>Paracraurococcus aquatilis NE82 genome sequence.</title>
        <authorList>
            <person name="Zhao Y."/>
            <person name="Du Z."/>
        </authorList>
    </citation>
    <scope>NUCLEOTIDE SEQUENCE [LARGE SCALE GENOMIC DNA]</scope>
    <source>
        <strain evidence="7 8">NE82</strain>
    </source>
</reference>
<feature type="domain" description="PAC" evidence="6">
    <location>
        <begin position="388"/>
        <end position="440"/>
    </location>
</feature>
<dbReference type="Gene3D" id="3.30.565.10">
    <property type="entry name" value="Histidine kinase-like ATPase, C-terminal domain"/>
    <property type="match status" value="1"/>
</dbReference>
<feature type="domain" description="PAS" evidence="5">
    <location>
        <begin position="441"/>
        <end position="512"/>
    </location>
</feature>
<dbReference type="InterPro" id="IPR000014">
    <property type="entry name" value="PAS"/>
</dbReference>
<keyword evidence="8" id="KW-1185">Reference proteome</keyword>
<evidence type="ECO:0000313" key="7">
    <source>
        <dbReference type="EMBL" id="TCZ64869.1"/>
    </source>
</evidence>
<organism evidence="7 8">
    <name type="scientific">Roseicella aquatilis</name>
    <dbReference type="NCBI Taxonomy" id="2527868"/>
    <lineage>
        <taxon>Bacteria</taxon>
        <taxon>Pseudomonadati</taxon>
        <taxon>Pseudomonadota</taxon>
        <taxon>Alphaproteobacteria</taxon>
        <taxon>Acetobacterales</taxon>
        <taxon>Roseomonadaceae</taxon>
        <taxon>Roseicella</taxon>
    </lineage>
</organism>
<dbReference type="NCBIfam" id="TIGR00229">
    <property type="entry name" value="sensory_box"/>
    <property type="match status" value="1"/>
</dbReference>
<evidence type="ECO:0000259" key="6">
    <source>
        <dbReference type="PROSITE" id="PS50113"/>
    </source>
</evidence>
<evidence type="ECO:0000313" key="8">
    <source>
        <dbReference type="Proteomes" id="UP000295023"/>
    </source>
</evidence>
<evidence type="ECO:0000256" key="2">
    <source>
        <dbReference type="ARBA" id="ARBA00012438"/>
    </source>
</evidence>
<dbReference type="SUPFAM" id="SSF55785">
    <property type="entry name" value="PYP-like sensor domain (PAS domain)"/>
    <property type="match status" value="4"/>
</dbReference>
<dbReference type="PRINTS" id="PR00344">
    <property type="entry name" value="BCTRLSENSOR"/>
</dbReference>
<name>A0A4R4DRG9_9PROT</name>
<dbReference type="InterPro" id="IPR003594">
    <property type="entry name" value="HATPase_dom"/>
</dbReference>
<protein>
    <recommendedName>
        <fullName evidence="2">histidine kinase</fullName>
        <ecNumber evidence="2">2.7.13.3</ecNumber>
    </recommendedName>
</protein>
<keyword evidence="3" id="KW-0175">Coiled coil</keyword>
<dbReference type="InterPro" id="IPR001610">
    <property type="entry name" value="PAC"/>
</dbReference>
<sequence length="787" mass="85712">MKGSCMTRLTPPPMPAMDPAAMPACLRHGGQAGALLRMLDWTDSPLGAPATWPPPLRTTVGLVLEARFPMFVAWGPELRLLYNDAYAELLGDKHPGALGGRFQEVWAEIWPALRPLVEATLAGEAVYQENLPLTLHRRGFDEQAWFTFSYSPLRDEAGAVAGLFCTCSETTGQVLASRRVEEERTRQRRLLQQMPGFAAYLARPEHRFEYVNDAYVALVGRREFLGRTVREVFPELAGQGFYELLDRVYIRGERYVARAVPVRLGDDAVERRIDLLYEPVFDETGQVAGIFAGGYDVTEQARAEAALRTAAERVQLALDAGAIIGTWVWDLPADAFTVDERFAFFFGLDPALGQSGLRLEQVIASVHPDDLPGLRAAIAAVLARGGAYSHEYRVRGRDGTWRWIEANGRVDLAADGTPLRFPGVLLDTEGRRALEAERDRAAALLRSFIEAVPGVVYAKDHEGRMLLANQGTAALIGQPAEAFLGRTDAEFLADPAQAEAIMATDRRIMDNGLTERVEETVSLPDGTPAVWLSTKAPFRDAAGRVVGLIGTSIDITDRKRAEAALHEALEVKELLLAEMNHRVKNSLQLVSSLLTLQAARAQAEETRAALDEARGRISVVARLHQRLYRSGLYDAVDLVTLLRDLCADTATALGGDGRIGLVFRPDGVEAGLPLPIDRAVPVALIVSELLTNALKYAYPEEAPGGLVRVSLRRAPDDSGQGGLLVTVEDDGAGLPEGFDPAASRGLGMRVVTTLARQLRASFSVGPGADGRGSAFWFWLPDREVSAP</sequence>
<dbReference type="Pfam" id="PF08448">
    <property type="entry name" value="PAS_4"/>
    <property type="match status" value="3"/>
</dbReference>
<dbReference type="InterPro" id="IPR036890">
    <property type="entry name" value="HATPase_C_sf"/>
</dbReference>
<accession>A0A4R4DRG9</accession>
<gene>
    <name evidence="7" type="ORF">EXY23_05715</name>
</gene>
<dbReference type="SMART" id="SM00086">
    <property type="entry name" value="PAC"/>
    <property type="match status" value="4"/>
</dbReference>
<feature type="coiled-coil region" evidence="3">
    <location>
        <begin position="558"/>
        <end position="616"/>
    </location>
</feature>
<dbReference type="Pfam" id="PF02518">
    <property type="entry name" value="HATPase_c"/>
    <property type="match status" value="1"/>
</dbReference>
<dbReference type="InterPro" id="IPR005467">
    <property type="entry name" value="His_kinase_dom"/>
</dbReference>
<dbReference type="Gene3D" id="3.30.450.20">
    <property type="entry name" value="PAS domain"/>
    <property type="match status" value="4"/>
</dbReference>
<dbReference type="PANTHER" id="PTHR43065">
    <property type="entry name" value="SENSOR HISTIDINE KINASE"/>
    <property type="match status" value="1"/>
</dbReference>
<dbReference type="InterPro" id="IPR013656">
    <property type="entry name" value="PAS_4"/>
</dbReference>
<dbReference type="CDD" id="cd00130">
    <property type="entry name" value="PAS"/>
    <property type="match status" value="2"/>
</dbReference>
<dbReference type="Proteomes" id="UP000295023">
    <property type="component" value="Unassembled WGS sequence"/>
</dbReference>
<evidence type="ECO:0000259" key="5">
    <source>
        <dbReference type="PROSITE" id="PS50112"/>
    </source>
</evidence>
<dbReference type="SUPFAM" id="SSF55874">
    <property type="entry name" value="ATPase domain of HSP90 chaperone/DNA topoisomerase II/histidine kinase"/>
    <property type="match status" value="1"/>
</dbReference>
<feature type="domain" description="Histidine kinase" evidence="4">
    <location>
        <begin position="578"/>
        <end position="783"/>
    </location>
</feature>
<proteinExistence type="predicted"/>
<dbReference type="GO" id="GO:0004673">
    <property type="term" value="F:protein histidine kinase activity"/>
    <property type="evidence" value="ECO:0007669"/>
    <property type="project" value="UniProtKB-EC"/>
</dbReference>
<evidence type="ECO:0000259" key="4">
    <source>
        <dbReference type="PROSITE" id="PS50109"/>
    </source>
</evidence>
<dbReference type="PROSITE" id="PS50113">
    <property type="entry name" value="PAC"/>
    <property type="match status" value="3"/>
</dbReference>